<dbReference type="InterPro" id="IPR023753">
    <property type="entry name" value="FAD/NAD-binding_dom"/>
</dbReference>
<keyword evidence="2 3" id="KW-0560">Oxidoreductase</keyword>
<reference evidence="5 6" key="1">
    <citation type="submission" date="2021-03" db="EMBL/GenBank/DDBJ databases">
        <title>Succinivibrio sp. nov. isolated from feces of cow.</title>
        <authorList>
            <person name="Choi J.-Y."/>
        </authorList>
    </citation>
    <scope>NUCLEOTIDE SEQUENCE [LARGE SCALE GENOMIC DNA]</scope>
    <source>
        <strain evidence="5 6">AGMB01872</strain>
    </source>
</reference>
<evidence type="ECO:0000256" key="2">
    <source>
        <dbReference type="ARBA" id="ARBA00023002"/>
    </source>
</evidence>
<dbReference type="Pfam" id="PF07992">
    <property type="entry name" value="Pyr_redox_2"/>
    <property type="match status" value="1"/>
</dbReference>
<sequence length="310" mass="33052">MENKILNTVIIGSGPAGYTAAIYCSRAMLNPVLITGADFGGQLATTPEIENWPGRSDSPDGASLMDSLFNHAKKLGTQFVYDTVVSCSLKGEIKTLTLSSGEQLQCKSVIICTGAKAKYLECKNEDLYKGHGVSACATCDGFFFRNKTVAVVGGGSAAFTEALYLSSLCKKVYLIHRRDSFRAEKALVDKLKALTDKNVQFILNAKVDEYTGDGGTLKGIILDVDTNKQKLSLDGVFVAVGHKASTEIFKNDLELENGIIKTGYSYATSTSCSGVFAAGDCADDTYRQAITSAGTGCMAALDAVSYLEKH</sequence>
<comment type="catalytic activity">
    <reaction evidence="3">
        <text>[thioredoxin]-dithiol + NADP(+) = [thioredoxin]-disulfide + NADPH + H(+)</text>
        <dbReference type="Rhea" id="RHEA:20345"/>
        <dbReference type="Rhea" id="RHEA-COMP:10698"/>
        <dbReference type="Rhea" id="RHEA-COMP:10700"/>
        <dbReference type="ChEBI" id="CHEBI:15378"/>
        <dbReference type="ChEBI" id="CHEBI:29950"/>
        <dbReference type="ChEBI" id="CHEBI:50058"/>
        <dbReference type="ChEBI" id="CHEBI:57783"/>
        <dbReference type="ChEBI" id="CHEBI:58349"/>
        <dbReference type="EC" id="1.8.1.9"/>
    </reaction>
</comment>
<comment type="caution">
    <text evidence="5">The sequence shown here is derived from an EMBL/GenBank/DDBJ whole genome shotgun (WGS) entry which is preliminary data.</text>
</comment>
<keyword evidence="3" id="KW-0676">Redox-active center</keyword>
<name>A0ABS7DDW4_9GAMM</name>
<dbReference type="RefSeq" id="WP_219936052.1">
    <property type="nucleotide sequence ID" value="NZ_JAGFNY010000001.1"/>
</dbReference>
<proteinExistence type="inferred from homology"/>
<dbReference type="InterPro" id="IPR036188">
    <property type="entry name" value="FAD/NAD-bd_sf"/>
</dbReference>
<dbReference type="PRINTS" id="PR00368">
    <property type="entry name" value="FADPNR"/>
</dbReference>
<dbReference type="InterPro" id="IPR005982">
    <property type="entry name" value="Thioredox_Rdtase"/>
</dbReference>
<dbReference type="Proteomes" id="UP000731465">
    <property type="component" value="Unassembled WGS sequence"/>
</dbReference>
<feature type="domain" description="FAD/NAD(P)-binding" evidence="4">
    <location>
        <begin position="8"/>
        <end position="295"/>
    </location>
</feature>
<keyword evidence="6" id="KW-1185">Reference proteome</keyword>
<evidence type="ECO:0000313" key="5">
    <source>
        <dbReference type="EMBL" id="MBW7569487.1"/>
    </source>
</evidence>
<dbReference type="EC" id="1.8.1.9" evidence="3"/>
<accession>A0ABS7DDW4</accession>
<gene>
    <name evidence="5" type="primary">trxB</name>
    <name evidence="5" type="ORF">J5V48_01075</name>
</gene>
<protein>
    <recommendedName>
        <fullName evidence="3">Thioredoxin reductase</fullName>
        <ecNumber evidence="3">1.8.1.9</ecNumber>
    </recommendedName>
</protein>
<organism evidence="5 6">
    <name type="scientific">Succinivibrio faecicola</name>
    <dbReference type="NCBI Taxonomy" id="2820300"/>
    <lineage>
        <taxon>Bacteria</taxon>
        <taxon>Pseudomonadati</taxon>
        <taxon>Pseudomonadota</taxon>
        <taxon>Gammaproteobacteria</taxon>
        <taxon>Aeromonadales</taxon>
        <taxon>Succinivibrionaceae</taxon>
        <taxon>Succinivibrio</taxon>
    </lineage>
</organism>
<evidence type="ECO:0000256" key="1">
    <source>
        <dbReference type="ARBA" id="ARBA00022630"/>
    </source>
</evidence>
<keyword evidence="1 3" id="KW-0285">Flavoprotein</keyword>
<evidence type="ECO:0000259" key="4">
    <source>
        <dbReference type="Pfam" id="PF07992"/>
    </source>
</evidence>
<dbReference type="SUPFAM" id="SSF51905">
    <property type="entry name" value="FAD/NAD(P)-binding domain"/>
    <property type="match status" value="1"/>
</dbReference>
<evidence type="ECO:0000313" key="6">
    <source>
        <dbReference type="Proteomes" id="UP000731465"/>
    </source>
</evidence>
<comment type="cofactor">
    <cofactor evidence="3">
        <name>FAD</name>
        <dbReference type="ChEBI" id="CHEBI:57692"/>
    </cofactor>
</comment>
<comment type="subunit">
    <text evidence="3">Homodimer.</text>
</comment>
<dbReference type="Gene3D" id="3.50.50.60">
    <property type="entry name" value="FAD/NAD(P)-binding domain"/>
    <property type="match status" value="2"/>
</dbReference>
<dbReference type="GO" id="GO:0004791">
    <property type="term" value="F:thioredoxin-disulfide reductase (NADPH) activity"/>
    <property type="evidence" value="ECO:0007669"/>
    <property type="project" value="UniProtKB-EC"/>
</dbReference>
<dbReference type="InterPro" id="IPR050097">
    <property type="entry name" value="Ferredoxin-NADP_redctase_2"/>
</dbReference>
<keyword evidence="3" id="KW-0274">FAD</keyword>
<dbReference type="EMBL" id="JAGFNY010000001">
    <property type="protein sequence ID" value="MBW7569487.1"/>
    <property type="molecule type" value="Genomic_DNA"/>
</dbReference>
<dbReference type="NCBIfam" id="TIGR01292">
    <property type="entry name" value="TRX_reduct"/>
    <property type="match status" value="1"/>
</dbReference>
<evidence type="ECO:0000256" key="3">
    <source>
        <dbReference type="RuleBase" id="RU003880"/>
    </source>
</evidence>
<comment type="similarity">
    <text evidence="3">Belongs to the class-II pyridine nucleotide-disulfide oxidoreductase family.</text>
</comment>
<dbReference type="PANTHER" id="PTHR48105">
    <property type="entry name" value="THIOREDOXIN REDUCTASE 1-RELATED-RELATED"/>
    <property type="match status" value="1"/>
</dbReference>
<dbReference type="PRINTS" id="PR00469">
    <property type="entry name" value="PNDRDTASEII"/>
</dbReference>